<evidence type="ECO:0000313" key="4">
    <source>
        <dbReference type="Proteomes" id="UP001520878"/>
    </source>
</evidence>
<dbReference type="RefSeq" id="WP_229158631.1">
    <property type="nucleotide sequence ID" value="NZ_JAJEWP010000001.1"/>
</dbReference>
<keyword evidence="4" id="KW-1185">Reference proteome</keyword>
<dbReference type="Gene3D" id="3.40.50.150">
    <property type="entry name" value="Vaccinia Virus protein VP39"/>
    <property type="match status" value="1"/>
</dbReference>
<protein>
    <submittedName>
        <fullName evidence="3">Methyltransferase domain-containing protein</fullName>
    </submittedName>
</protein>
<name>A0ABS8G8N0_9ALTE</name>
<evidence type="ECO:0000256" key="1">
    <source>
        <dbReference type="ARBA" id="ARBA00022679"/>
    </source>
</evidence>
<proteinExistence type="predicted"/>
<organism evidence="3 4">
    <name type="scientific">Fluctibacter halophilus</name>
    <dbReference type="NCBI Taxonomy" id="226011"/>
    <lineage>
        <taxon>Bacteria</taxon>
        <taxon>Pseudomonadati</taxon>
        <taxon>Pseudomonadota</taxon>
        <taxon>Gammaproteobacteria</taxon>
        <taxon>Alteromonadales</taxon>
        <taxon>Alteromonadaceae</taxon>
        <taxon>Fluctibacter</taxon>
    </lineage>
</organism>
<dbReference type="Proteomes" id="UP001520878">
    <property type="component" value="Unassembled WGS sequence"/>
</dbReference>
<dbReference type="GO" id="GO:0008168">
    <property type="term" value="F:methyltransferase activity"/>
    <property type="evidence" value="ECO:0007669"/>
    <property type="project" value="UniProtKB-KW"/>
</dbReference>
<dbReference type="EMBL" id="JAJEWP010000001">
    <property type="protein sequence ID" value="MCC2616044.1"/>
    <property type="molecule type" value="Genomic_DNA"/>
</dbReference>
<reference evidence="3 4" key="1">
    <citation type="submission" date="2021-10" db="EMBL/GenBank/DDBJ databases">
        <title>Draft genome of Aestuariibacter halophilus JC2043.</title>
        <authorList>
            <person name="Emsley S.A."/>
            <person name="Pfannmuller K.M."/>
            <person name="Ushijima B."/>
            <person name="Saw J.H."/>
            <person name="Videau P."/>
        </authorList>
    </citation>
    <scope>NUCLEOTIDE SEQUENCE [LARGE SCALE GENOMIC DNA]</scope>
    <source>
        <strain evidence="3 4">JC2043</strain>
    </source>
</reference>
<dbReference type="CDD" id="cd02440">
    <property type="entry name" value="AdoMet_MTases"/>
    <property type="match status" value="1"/>
</dbReference>
<keyword evidence="1" id="KW-0808">Transferase</keyword>
<sequence>MLSKTARFWDKIAPRYAARPVDDLAGYQAKLAISEGYLSPETSLLELGCGTGSTALHHAPKVKHLVATDFSPSMLAIAKQKAAQQNCSNITFECADASTFQPDCRFDVIMAHSLLHLVEGKETLIARIYDWLPPGGVFISNTPCIADIMPIFRWIGPLGEWLGLLPKLRVFSASELKSALQAAGFVIESEFQPTSRKALYLVCRKPYAV</sequence>
<dbReference type="PANTHER" id="PTHR43861">
    <property type="entry name" value="TRANS-ACONITATE 2-METHYLTRANSFERASE-RELATED"/>
    <property type="match status" value="1"/>
</dbReference>
<dbReference type="GO" id="GO:0032259">
    <property type="term" value="P:methylation"/>
    <property type="evidence" value="ECO:0007669"/>
    <property type="project" value="UniProtKB-KW"/>
</dbReference>
<accession>A0ABS8G8N0</accession>
<dbReference type="InterPro" id="IPR041698">
    <property type="entry name" value="Methyltransf_25"/>
</dbReference>
<feature type="domain" description="Methyltransferase" evidence="2">
    <location>
        <begin position="45"/>
        <end position="136"/>
    </location>
</feature>
<gene>
    <name evidence="3" type="ORF">LJ739_07310</name>
</gene>
<keyword evidence="3" id="KW-0489">Methyltransferase</keyword>
<comment type="caution">
    <text evidence="3">The sequence shown here is derived from an EMBL/GenBank/DDBJ whole genome shotgun (WGS) entry which is preliminary data.</text>
</comment>
<dbReference type="InterPro" id="IPR029063">
    <property type="entry name" value="SAM-dependent_MTases_sf"/>
</dbReference>
<evidence type="ECO:0000259" key="2">
    <source>
        <dbReference type="Pfam" id="PF13649"/>
    </source>
</evidence>
<dbReference type="Pfam" id="PF13649">
    <property type="entry name" value="Methyltransf_25"/>
    <property type="match status" value="1"/>
</dbReference>
<dbReference type="SUPFAM" id="SSF53335">
    <property type="entry name" value="S-adenosyl-L-methionine-dependent methyltransferases"/>
    <property type="match status" value="1"/>
</dbReference>
<evidence type="ECO:0000313" key="3">
    <source>
        <dbReference type="EMBL" id="MCC2616044.1"/>
    </source>
</evidence>